<keyword evidence="3" id="KW-0472">Membrane</keyword>
<protein>
    <submittedName>
        <fullName evidence="4">Uncharacterized protein</fullName>
    </submittedName>
</protein>
<evidence type="ECO:0000256" key="1">
    <source>
        <dbReference type="SAM" id="Coils"/>
    </source>
</evidence>
<evidence type="ECO:0000256" key="2">
    <source>
        <dbReference type="SAM" id="MobiDB-lite"/>
    </source>
</evidence>
<gene>
    <name evidence="4" type="ORF">IMG5_190620</name>
</gene>
<keyword evidence="3" id="KW-0812">Transmembrane</keyword>
<dbReference type="OrthoDB" id="250654at2759"/>
<dbReference type="AlphaFoldDB" id="G0R495"/>
<accession>G0R495</accession>
<organism evidence="4 5">
    <name type="scientific">Ichthyophthirius multifiliis</name>
    <name type="common">White spot disease agent</name>
    <name type="synonym">Ich</name>
    <dbReference type="NCBI Taxonomy" id="5932"/>
    <lineage>
        <taxon>Eukaryota</taxon>
        <taxon>Sar</taxon>
        <taxon>Alveolata</taxon>
        <taxon>Ciliophora</taxon>
        <taxon>Intramacronucleata</taxon>
        <taxon>Oligohymenophorea</taxon>
        <taxon>Hymenostomatida</taxon>
        <taxon>Ophryoglenina</taxon>
        <taxon>Ichthyophthirius</taxon>
    </lineage>
</organism>
<evidence type="ECO:0000313" key="4">
    <source>
        <dbReference type="EMBL" id="EGR27706.1"/>
    </source>
</evidence>
<dbReference type="eggNOG" id="ENOG502QUHB">
    <property type="taxonomic scope" value="Eukaryota"/>
</dbReference>
<feature type="coiled-coil region" evidence="1">
    <location>
        <begin position="239"/>
        <end position="266"/>
    </location>
</feature>
<dbReference type="GeneID" id="14903777"/>
<proteinExistence type="predicted"/>
<evidence type="ECO:0000256" key="3">
    <source>
        <dbReference type="SAM" id="Phobius"/>
    </source>
</evidence>
<feature type="region of interest" description="Disordered" evidence="2">
    <location>
        <begin position="185"/>
        <end position="210"/>
    </location>
</feature>
<sequence>MEGNMNNYKGVMLCSRPNEQLKAPTEKLKYLKKIKFKKNKRPFCSRVEGASCLVQFNIIMVYIIFQIKIELNPALQRHKDWLNMFKLKMIIKKEDIEENKQKQNEKFEKVKELAQKDRIRTKKMKSDFDKLNQNIDNILRKDNDEEKNAQQQKEQKPFKLTEDNINEFKQQNIENDKKIIENDKQQVKEDKQSLKKPKWALTQEEQDNNQDKECDELLDFVNGLDYDQFINDLEVQSMIKALKSRISKLQEKKNWKENAIENYKNKNILQNKVNNQQEDLKSNFSQNSECHSIQSEKTQQAINTLKQQLIQEKKDWDKSVQIFQFSYLFIIYKKQNKSTMEEKIAKHVADEVLRNYKHLGNVHSNQSIRKLLEREASNYINKGFISPPLITINKETTLRKNEIDPNNLPYLHRNPAV</sequence>
<keyword evidence="3" id="KW-1133">Transmembrane helix</keyword>
<dbReference type="RefSeq" id="XP_004025158.1">
    <property type="nucleotide sequence ID" value="XM_004025109.1"/>
</dbReference>
<dbReference type="PANTHER" id="PTHR41747">
    <property type="entry name" value="CHROMOSOME UNDETERMINED SCAFFOLD_128, WHOLE GENOME SHOTGUN SEQUENCE"/>
    <property type="match status" value="1"/>
</dbReference>
<name>G0R495_ICHMU</name>
<keyword evidence="5" id="KW-1185">Reference proteome</keyword>
<dbReference type="Proteomes" id="UP000008983">
    <property type="component" value="Unassembled WGS sequence"/>
</dbReference>
<feature type="transmembrane region" description="Helical" evidence="3">
    <location>
        <begin position="43"/>
        <end position="65"/>
    </location>
</feature>
<dbReference type="EMBL" id="GL984330">
    <property type="protein sequence ID" value="EGR27706.1"/>
    <property type="molecule type" value="Genomic_DNA"/>
</dbReference>
<evidence type="ECO:0000313" key="5">
    <source>
        <dbReference type="Proteomes" id="UP000008983"/>
    </source>
</evidence>
<dbReference type="OMA" id="RANNWSV"/>
<dbReference type="InParanoid" id="G0R495"/>
<reference evidence="4 5" key="1">
    <citation type="submission" date="2011-07" db="EMBL/GenBank/DDBJ databases">
        <authorList>
            <person name="Coyne R."/>
            <person name="Brami D."/>
            <person name="Johnson J."/>
            <person name="Hostetler J."/>
            <person name="Hannick L."/>
            <person name="Clark T."/>
            <person name="Cassidy-Hanley D."/>
            <person name="Inman J."/>
        </authorList>
    </citation>
    <scope>NUCLEOTIDE SEQUENCE [LARGE SCALE GENOMIC DNA]</scope>
    <source>
        <strain evidence="4 5">G5</strain>
    </source>
</reference>
<dbReference type="PANTHER" id="PTHR41747:SF1">
    <property type="entry name" value="CHROMOSOME UNDETERMINED SCAFFOLD_128, WHOLE GENOME SHOTGUN SEQUENCE"/>
    <property type="match status" value="1"/>
</dbReference>
<keyword evidence="1" id="KW-0175">Coiled coil</keyword>